<dbReference type="GO" id="GO:0005525">
    <property type="term" value="F:GTP binding"/>
    <property type="evidence" value="ECO:0007669"/>
    <property type="project" value="UniProtKB-UniRule"/>
</dbReference>
<dbReference type="PROSITE" id="PS51722">
    <property type="entry name" value="G_TR_2"/>
    <property type="match status" value="1"/>
</dbReference>
<dbReference type="GO" id="GO:0003924">
    <property type="term" value="F:GTPase activity"/>
    <property type="evidence" value="ECO:0007669"/>
    <property type="project" value="UniProtKB-UniRule"/>
</dbReference>
<dbReference type="InterPro" id="IPR000795">
    <property type="entry name" value="T_Tr_GTP-bd_dom"/>
</dbReference>
<comment type="catalytic activity">
    <reaction evidence="8 12">
        <text>GTP + H2O = GDP + phosphate + H(+)</text>
        <dbReference type="Rhea" id="RHEA:19669"/>
        <dbReference type="ChEBI" id="CHEBI:15377"/>
        <dbReference type="ChEBI" id="CHEBI:15378"/>
        <dbReference type="ChEBI" id="CHEBI:37565"/>
        <dbReference type="ChEBI" id="CHEBI:43474"/>
        <dbReference type="ChEBI" id="CHEBI:58189"/>
        <dbReference type="EC" id="3.6.5.n1"/>
    </reaction>
</comment>
<evidence type="ECO:0000256" key="8">
    <source>
        <dbReference type="ARBA" id="ARBA00050293"/>
    </source>
</evidence>
<evidence type="ECO:0000256" key="12">
    <source>
        <dbReference type="HAMAP-Rule" id="MF_00071"/>
    </source>
</evidence>
<dbReference type="SUPFAM" id="SSF50447">
    <property type="entry name" value="Translation proteins"/>
    <property type="match status" value="1"/>
</dbReference>
<feature type="domain" description="Tr-type G" evidence="13">
    <location>
        <begin position="2"/>
        <end position="179"/>
    </location>
</feature>
<dbReference type="Gene3D" id="3.30.70.2570">
    <property type="entry name" value="Elongation factor 4, C-terminal domain"/>
    <property type="match status" value="1"/>
</dbReference>
<keyword evidence="14" id="KW-0251">Elongation factor</keyword>
<dbReference type="Pfam" id="PF00679">
    <property type="entry name" value="EFG_C"/>
    <property type="match status" value="1"/>
</dbReference>
<keyword evidence="7 12" id="KW-0472">Membrane</keyword>
<dbReference type="Gene3D" id="3.30.70.870">
    <property type="entry name" value="Elongation Factor G (Translational Gtpase), domain 3"/>
    <property type="match status" value="1"/>
</dbReference>
<keyword evidence="5 12" id="KW-0648">Protein biosynthesis</keyword>
<dbReference type="CDD" id="cd16260">
    <property type="entry name" value="EF4_III"/>
    <property type="match status" value="1"/>
</dbReference>
<evidence type="ECO:0000256" key="1">
    <source>
        <dbReference type="ARBA" id="ARBA00005454"/>
    </source>
</evidence>
<evidence type="ECO:0000313" key="15">
    <source>
        <dbReference type="Proteomes" id="UP000176631"/>
    </source>
</evidence>
<dbReference type="CDD" id="cd01890">
    <property type="entry name" value="LepA"/>
    <property type="match status" value="1"/>
</dbReference>
<feature type="binding site" evidence="12">
    <location>
        <begin position="126"/>
        <end position="129"/>
    </location>
    <ligand>
        <name>GTP</name>
        <dbReference type="ChEBI" id="CHEBI:37565"/>
    </ligand>
</feature>
<dbReference type="Gene3D" id="2.40.30.10">
    <property type="entry name" value="Translation factors"/>
    <property type="match status" value="1"/>
</dbReference>
<dbReference type="FunFam" id="3.30.70.240:FF:000007">
    <property type="entry name" value="Translation factor GUF1, mitochondrial"/>
    <property type="match status" value="1"/>
</dbReference>
<keyword evidence="3 12" id="KW-0547">Nucleotide-binding</keyword>
<accession>A0A1G1W945</accession>
<dbReference type="InterPro" id="IPR031157">
    <property type="entry name" value="G_TR_CS"/>
</dbReference>
<dbReference type="Pfam" id="PF06421">
    <property type="entry name" value="LepA_C"/>
    <property type="match status" value="1"/>
</dbReference>
<dbReference type="Gene3D" id="3.40.50.300">
    <property type="entry name" value="P-loop containing nucleotide triphosphate hydrolases"/>
    <property type="match status" value="1"/>
</dbReference>
<comment type="similarity">
    <text evidence="10">Belongs to the GTP-binding elongation factor family. LepA subfamily.</text>
</comment>
<evidence type="ECO:0000256" key="11">
    <source>
        <dbReference type="ARBA" id="ARBA00066744"/>
    </source>
</evidence>
<dbReference type="InterPro" id="IPR000640">
    <property type="entry name" value="EFG_V-like"/>
</dbReference>
<dbReference type="PRINTS" id="PR00315">
    <property type="entry name" value="ELONGATNFCT"/>
</dbReference>
<feature type="binding site" evidence="12">
    <location>
        <begin position="14"/>
        <end position="19"/>
    </location>
    <ligand>
        <name>GTP</name>
        <dbReference type="ChEBI" id="CHEBI:37565"/>
    </ligand>
</feature>
<dbReference type="InterPro" id="IPR006297">
    <property type="entry name" value="EF-4"/>
</dbReference>
<reference evidence="14 15" key="1">
    <citation type="journal article" date="2016" name="Nat. Commun.">
        <title>Thousands of microbial genomes shed light on interconnected biogeochemical processes in an aquifer system.</title>
        <authorList>
            <person name="Anantharaman K."/>
            <person name="Brown C.T."/>
            <person name="Hug L.A."/>
            <person name="Sharon I."/>
            <person name="Castelle C.J."/>
            <person name="Probst A.J."/>
            <person name="Thomas B.C."/>
            <person name="Singh A."/>
            <person name="Wilkins M.J."/>
            <person name="Karaoz U."/>
            <person name="Brodie E.L."/>
            <person name="Williams K.H."/>
            <person name="Hubbard S.S."/>
            <person name="Banfield J.F."/>
        </authorList>
    </citation>
    <scope>NUCLEOTIDE SEQUENCE [LARGE SCALE GENOMIC DNA]</scope>
</reference>
<dbReference type="InterPro" id="IPR035647">
    <property type="entry name" value="EFG_III/V"/>
</dbReference>
<proteinExistence type="inferred from homology"/>
<dbReference type="HAMAP" id="MF_00071">
    <property type="entry name" value="LepA"/>
    <property type="match status" value="1"/>
</dbReference>
<keyword evidence="6 12" id="KW-0342">GTP-binding</keyword>
<dbReference type="GO" id="GO:0043022">
    <property type="term" value="F:ribosome binding"/>
    <property type="evidence" value="ECO:0007669"/>
    <property type="project" value="UniProtKB-UniRule"/>
</dbReference>
<name>A0A1G1W945_9BACT</name>
<dbReference type="FunFam" id="2.40.30.10:FF:000015">
    <property type="entry name" value="Translation factor GUF1, mitochondrial"/>
    <property type="match status" value="1"/>
</dbReference>
<dbReference type="Proteomes" id="UP000176631">
    <property type="component" value="Unassembled WGS sequence"/>
</dbReference>
<evidence type="ECO:0000259" key="13">
    <source>
        <dbReference type="PROSITE" id="PS51722"/>
    </source>
</evidence>
<comment type="caution">
    <text evidence="14">The sequence shown here is derived from an EMBL/GenBank/DDBJ whole genome shotgun (WGS) entry which is preliminary data.</text>
</comment>
<dbReference type="Pfam" id="PF00009">
    <property type="entry name" value="GTP_EFTU"/>
    <property type="match status" value="1"/>
</dbReference>
<evidence type="ECO:0000256" key="2">
    <source>
        <dbReference type="ARBA" id="ARBA00022475"/>
    </source>
</evidence>
<dbReference type="STRING" id="1802593.A2172_01135"/>
<dbReference type="SMART" id="SM00838">
    <property type="entry name" value="EFG_C"/>
    <property type="match status" value="1"/>
</dbReference>
<evidence type="ECO:0000256" key="5">
    <source>
        <dbReference type="ARBA" id="ARBA00022917"/>
    </source>
</evidence>
<sequence length="596" mass="66341">MKNIRNLSIIAHIDHGKSTLADRFLEITNTIPKDELFPQYLDQLDLERERGITIKLAPVTMNYRGVELNLIDTPGHADFSYEVSRSLSCVEGAILLVDATKGIEAQTLSHLFLAEEQQLKIIPVLNKIDLPEAQIEEVKKQLKETLGFSEEEIYSVSAKTGEGVDALLETIIEKIPTPKESSEESLRALIFDSVYDSFKGAIAYVRIFDGGIKSGEQIKFLANGEIAQSSSVGYFAPQFKEGSSLESGQIGWIATGFKEVSKVSVGDTITHLKEEAEALPGYRQSKPMVFAGLFPVERDDFPKLKEALEKLKLNDAALTWQPENSPALGFGVRAGFLGLLHMEIVQERLERESDLNLIISAPTVPYKVVKTNREKVIISNPQELPSAANTKEISEPWTKATIVTYQKYLGSITQLLHTHRGQVSNIEYLGDKIKISLEIPLAEIISRFYDQLKTVSSGFASLDYEFSEYRPANLVKLEILIAKEPVDALSQIVVKEKAFRTGKLLIEKLKEAIPRQQFEVSLQAAIGAPSTGLGHGKIIAAEKIPPFRKDVIAKLYGGDRTRKDKLLEKQKEGKRRLKRVGKIDIPQEAFLAALKI</sequence>
<evidence type="ECO:0000256" key="3">
    <source>
        <dbReference type="ARBA" id="ARBA00022741"/>
    </source>
</evidence>
<dbReference type="FunFam" id="3.30.70.2570:FF:000001">
    <property type="entry name" value="Translation factor GUF1, mitochondrial"/>
    <property type="match status" value="1"/>
</dbReference>
<dbReference type="GO" id="GO:0003746">
    <property type="term" value="F:translation elongation factor activity"/>
    <property type="evidence" value="ECO:0007669"/>
    <property type="project" value="UniProtKB-UniRule"/>
</dbReference>
<protein>
    <recommendedName>
        <fullName evidence="11 12">Elongation factor 4</fullName>
        <shortName evidence="12">EF-4</shortName>
        <ecNumber evidence="11 12">3.6.5.n1</ecNumber>
    </recommendedName>
    <alternativeName>
        <fullName evidence="12">Ribosomal back-translocase LepA</fullName>
    </alternativeName>
</protein>
<dbReference type="NCBIfam" id="TIGR00231">
    <property type="entry name" value="small_GTP"/>
    <property type="match status" value="1"/>
</dbReference>
<evidence type="ECO:0000256" key="6">
    <source>
        <dbReference type="ARBA" id="ARBA00023134"/>
    </source>
</evidence>
<keyword evidence="2 12" id="KW-1003">Cell membrane</keyword>
<dbReference type="AlphaFoldDB" id="A0A1G1W945"/>
<dbReference type="InterPro" id="IPR035654">
    <property type="entry name" value="LepA_IV"/>
</dbReference>
<dbReference type="SUPFAM" id="SSF54980">
    <property type="entry name" value="EF-G C-terminal domain-like"/>
    <property type="match status" value="2"/>
</dbReference>
<dbReference type="InterPro" id="IPR038363">
    <property type="entry name" value="LepA_C_sf"/>
</dbReference>
<dbReference type="FunFam" id="3.30.70.870:FF:000004">
    <property type="entry name" value="Translation factor GUF1, mitochondrial"/>
    <property type="match status" value="1"/>
</dbReference>
<dbReference type="GO" id="GO:0005886">
    <property type="term" value="C:plasma membrane"/>
    <property type="evidence" value="ECO:0007669"/>
    <property type="project" value="UniProtKB-SubCell"/>
</dbReference>
<evidence type="ECO:0000256" key="9">
    <source>
        <dbReference type="ARBA" id="ARBA00057626"/>
    </source>
</evidence>
<comment type="function">
    <text evidence="9 12">Required for accurate and efficient protein synthesis under certain stress conditions. May act as a fidelity factor of the translation reaction, by catalyzing a one-codon backward translocation of tRNAs on improperly translocated ribosomes. Back-translocation proceeds from a post-translocation (POST) complex to a pre-translocation (PRE) complex, thus giving elongation factor G a second chance to translocate the tRNAs correctly. Binds to ribosomes in a GTP-dependent manner.</text>
</comment>
<dbReference type="EMBL" id="MHCP01000015">
    <property type="protein sequence ID" value="OGY24131.1"/>
    <property type="molecule type" value="Genomic_DNA"/>
</dbReference>
<dbReference type="NCBIfam" id="TIGR01393">
    <property type="entry name" value="lepA"/>
    <property type="match status" value="1"/>
</dbReference>
<dbReference type="InterPro" id="IPR013842">
    <property type="entry name" value="LepA_CTD"/>
</dbReference>
<organism evidence="14 15">
    <name type="scientific">Candidatus Woykebacteria bacterium RBG_13_40_15</name>
    <dbReference type="NCBI Taxonomy" id="1802593"/>
    <lineage>
        <taxon>Bacteria</taxon>
        <taxon>Candidatus Woykeibacteriota</taxon>
    </lineage>
</organism>
<dbReference type="GO" id="GO:0045727">
    <property type="term" value="P:positive regulation of translation"/>
    <property type="evidence" value="ECO:0007669"/>
    <property type="project" value="UniProtKB-UniRule"/>
</dbReference>
<dbReference type="EC" id="3.6.5.n1" evidence="11 12"/>
<comment type="similarity">
    <text evidence="1 12">Belongs to the TRAFAC class translation factor GTPase superfamily. Classic translation factor GTPase family. LepA subfamily.</text>
</comment>
<dbReference type="InterPro" id="IPR009000">
    <property type="entry name" value="Transl_B-barrel_sf"/>
</dbReference>
<dbReference type="FunFam" id="3.40.50.300:FF:000078">
    <property type="entry name" value="Elongation factor 4"/>
    <property type="match status" value="1"/>
</dbReference>
<dbReference type="CDD" id="cd03709">
    <property type="entry name" value="lepA_C"/>
    <property type="match status" value="1"/>
</dbReference>
<dbReference type="CDD" id="cd03699">
    <property type="entry name" value="EF4_II"/>
    <property type="match status" value="1"/>
</dbReference>
<dbReference type="InterPro" id="IPR005225">
    <property type="entry name" value="Small_GTP-bd"/>
</dbReference>
<dbReference type="PANTHER" id="PTHR43512:SF4">
    <property type="entry name" value="TRANSLATION FACTOR GUF1 HOMOLOG, CHLOROPLASTIC"/>
    <property type="match status" value="1"/>
</dbReference>
<dbReference type="SUPFAM" id="SSF52540">
    <property type="entry name" value="P-loop containing nucleoside triphosphate hydrolases"/>
    <property type="match status" value="1"/>
</dbReference>
<dbReference type="PROSITE" id="PS00301">
    <property type="entry name" value="G_TR_1"/>
    <property type="match status" value="1"/>
</dbReference>
<dbReference type="Gene3D" id="3.30.70.240">
    <property type="match status" value="1"/>
</dbReference>
<gene>
    <name evidence="12" type="primary">lepA</name>
    <name evidence="14" type="ORF">A2172_01135</name>
</gene>
<comment type="subcellular location">
    <subcellularLocation>
        <location evidence="12">Cell membrane</location>
        <topology evidence="12">Peripheral membrane protein</topology>
        <orientation evidence="12">Cytoplasmic side</orientation>
    </subcellularLocation>
</comment>
<dbReference type="PANTHER" id="PTHR43512">
    <property type="entry name" value="TRANSLATION FACTOR GUF1-RELATED"/>
    <property type="match status" value="1"/>
</dbReference>
<keyword evidence="4 12" id="KW-0378">Hydrolase</keyword>
<evidence type="ECO:0000256" key="7">
    <source>
        <dbReference type="ARBA" id="ARBA00023136"/>
    </source>
</evidence>
<evidence type="ECO:0000256" key="4">
    <source>
        <dbReference type="ARBA" id="ARBA00022801"/>
    </source>
</evidence>
<dbReference type="InterPro" id="IPR027417">
    <property type="entry name" value="P-loop_NTPase"/>
</dbReference>
<evidence type="ECO:0000313" key="14">
    <source>
        <dbReference type="EMBL" id="OGY24131.1"/>
    </source>
</evidence>
<evidence type="ECO:0000256" key="10">
    <source>
        <dbReference type="ARBA" id="ARBA00061052"/>
    </source>
</evidence>